<accession>A0A7Y7PRJ2</accession>
<evidence type="ECO:0000313" key="2">
    <source>
        <dbReference type="Proteomes" id="UP000565521"/>
    </source>
</evidence>
<organism evidence="1 2">
    <name type="scientific">Hymenobacter lapidiphilus</name>
    <dbReference type="NCBI Taxonomy" id="2608003"/>
    <lineage>
        <taxon>Bacteria</taxon>
        <taxon>Pseudomonadati</taxon>
        <taxon>Bacteroidota</taxon>
        <taxon>Cytophagia</taxon>
        <taxon>Cytophagales</taxon>
        <taxon>Hymenobacteraceae</taxon>
        <taxon>Hymenobacter</taxon>
    </lineage>
</organism>
<dbReference type="Proteomes" id="UP000565521">
    <property type="component" value="Unassembled WGS sequence"/>
</dbReference>
<evidence type="ECO:0000313" key="1">
    <source>
        <dbReference type="EMBL" id="NVO32723.1"/>
    </source>
</evidence>
<gene>
    <name evidence="1" type="ORF">HW554_16020</name>
</gene>
<dbReference type="AlphaFoldDB" id="A0A7Y7PRJ2"/>
<proteinExistence type="predicted"/>
<name>A0A7Y7PRJ2_9BACT</name>
<keyword evidence="2" id="KW-1185">Reference proteome</keyword>
<dbReference type="EMBL" id="JABKAU010000036">
    <property type="protein sequence ID" value="NVO32723.1"/>
    <property type="molecule type" value="Genomic_DNA"/>
</dbReference>
<comment type="caution">
    <text evidence="1">The sequence shown here is derived from an EMBL/GenBank/DDBJ whole genome shotgun (WGS) entry which is preliminary data.</text>
</comment>
<protein>
    <submittedName>
        <fullName evidence="1">Uncharacterized protein</fullName>
    </submittedName>
</protein>
<dbReference type="RefSeq" id="WP_176909592.1">
    <property type="nucleotide sequence ID" value="NZ_JABKAU010000036.1"/>
</dbReference>
<reference evidence="1 2" key="1">
    <citation type="submission" date="2020-05" db="EMBL/GenBank/DDBJ databases">
        <title>Hymenobacter terrestris sp. nov. and Hymenobacter lapidiphilus sp. nov., isolated from regoliths in Antarctica.</title>
        <authorList>
            <person name="Sedlacek I."/>
            <person name="Pantucek R."/>
            <person name="Zeman M."/>
            <person name="Holochova P."/>
            <person name="Kralova S."/>
            <person name="Stankova E."/>
            <person name="Sedo O."/>
            <person name="Micenkova L."/>
            <person name="Svec P."/>
            <person name="Gupta V."/>
            <person name="Sood U."/>
            <person name="Korpole U.S."/>
            <person name="Lal R."/>
        </authorList>
    </citation>
    <scope>NUCLEOTIDE SEQUENCE [LARGE SCALE GENOMIC DNA]</scope>
    <source>
        <strain evidence="1 2">P5342</strain>
    </source>
</reference>
<sequence>MDAKNIFISSQHRLKNLDWSDLIYVGLDHEKANEYKADMVAEYAHKLFDESEVYVIIGRHDSHLSTLDEALSKVNTLLKATHVMLCDTSFTKAMKFNMIGVMSYGQKHN</sequence>